<dbReference type="InterPro" id="IPR001375">
    <property type="entry name" value="Peptidase_S9_cat"/>
</dbReference>
<dbReference type="RefSeq" id="WP_012851498.1">
    <property type="nucleotide sequence ID" value="NC_013510.1"/>
</dbReference>
<dbReference type="InterPro" id="IPR050278">
    <property type="entry name" value="Serine_Prot_S9B/DPPIV"/>
</dbReference>
<dbReference type="Gene3D" id="3.40.50.1820">
    <property type="entry name" value="alpha/beta hydrolase"/>
    <property type="match status" value="1"/>
</dbReference>
<organism evidence="3 4">
    <name type="scientific">Thermomonospora curvata (strain ATCC 19995 / DSM 43183 / JCM 3096 / KCTC 9072 / NBRC 15933 / NCIMB 10081 / Henssen B9)</name>
    <dbReference type="NCBI Taxonomy" id="471852"/>
    <lineage>
        <taxon>Bacteria</taxon>
        <taxon>Bacillati</taxon>
        <taxon>Actinomycetota</taxon>
        <taxon>Actinomycetes</taxon>
        <taxon>Streptosporangiales</taxon>
        <taxon>Thermomonosporaceae</taxon>
        <taxon>Thermomonospora</taxon>
    </lineage>
</organism>
<proteinExistence type="predicted"/>
<feature type="domain" description="Dipeptidylpeptidase IV N-terminal" evidence="2">
    <location>
        <begin position="108"/>
        <end position="391"/>
    </location>
</feature>
<sequence length="692" mass="75384">MTTSYPRQSARTRRFTLGVPRDFRIAPDGSRLAFLRTKSGTDPVTCLWTLELGGGEERLVADPAALASSGQEDLPPEERARRERVREQAGGIVGYATDREVRRAAFTLDGRLMVADLREAAVRTLETATPVFDPRPDPTGRRVAYVSGRTLRVVEMDGTGDRALVRPESEQVSYGLAEFIAAEEMGRTRGHWWAPDGESLLVARVDETPVTRWHIADPANPQRPATEIAYPAAGTPNAYVSLYVIGVDGGRTPVVWDRAEFPYLVTAGWDRHGPLIVVQSRDQRVMRVLQVSPADGATSVLHVSHDPVWLEIVRGLPARTSGGALVWTVEDADTDTRRLTVDGVPVTPPGLQVRSVLGVDGDAVLFTASEEPTEVHVWSYAPGELTRLSEGQGVFGGARAGKVTVLTASRLDRDGVEVRVITPGGEHQIASRAETPVITPSVRLLHAGERRIRTAVVLPTGWKAADGRLPVLMDPYGGPHAQRVLAVRRAYNEAQWLADQGFAVVIADGRGTPGRGPAWERAVHGDFAGPVLEDQITALQEAARNFPDALDLSRVGIRGWSFGGWLAALAVLRRPDVFHAAVAGAPVTDWRLYDTHYTERYLGHPDEEPDNYRRNSLIEDAAKLERPLLLIHGLADDNVVAAHTLRLSSALLAAGRPHSVLPLSGVTHMTPQEVVAENLLKLQVEFLKTHLG</sequence>
<dbReference type="GO" id="GO:0008236">
    <property type="term" value="F:serine-type peptidase activity"/>
    <property type="evidence" value="ECO:0007669"/>
    <property type="project" value="InterPro"/>
</dbReference>
<dbReference type="STRING" id="471852.Tcur_1129"/>
<evidence type="ECO:0000259" key="1">
    <source>
        <dbReference type="Pfam" id="PF00326"/>
    </source>
</evidence>
<dbReference type="Gene3D" id="2.140.10.30">
    <property type="entry name" value="Dipeptidylpeptidase IV, N-terminal domain"/>
    <property type="match status" value="1"/>
</dbReference>
<protein>
    <submittedName>
        <fullName evidence="3">Peptidase S9 prolyl oligopeptidase active site domain protein</fullName>
    </submittedName>
</protein>
<feature type="domain" description="Peptidase S9 prolyl oligopeptidase catalytic" evidence="1">
    <location>
        <begin position="492"/>
        <end position="692"/>
    </location>
</feature>
<dbReference type="GO" id="GO:0008239">
    <property type="term" value="F:dipeptidyl-peptidase activity"/>
    <property type="evidence" value="ECO:0007669"/>
    <property type="project" value="TreeGrafter"/>
</dbReference>
<dbReference type="Proteomes" id="UP000001918">
    <property type="component" value="Chromosome"/>
</dbReference>
<evidence type="ECO:0000313" key="3">
    <source>
        <dbReference type="EMBL" id="ACY96714.1"/>
    </source>
</evidence>
<keyword evidence="4" id="KW-1185">Reference proteome</keyword>
<dbReference type="Pfam" id="PF00326">
    <property type="entry name" value="Peptidase_S9"/>
    <property type="match status" value="1"/>
</dbReference>
<dbReference type="InterPro" id="IPR002469">
    <property type="entry name" value="Peptidase_S9B_N"/>
</dbReference>
<dbReference type="OrthoDB" id="9812921at2"/>
<reference evidence="3 4" key="1">
    <citation type="journal article" date="2011" name="Stand. Genomic Sci.">
        <title>Complete genome sequence of Thermomonospora curvata type strain (B9).</title>
        <authorList>
            <person name="Chertkov O."/>
            <person name="Sikorski J."/>
            <person name="Nolan M."/>
            <person name="Lapidus A."/>
            <person name="Lucas S."/>
            <person name="Del Rio T.G."/>
            <person name="Tice H."/>
            <person name="Cheng J.F."/>
            <person name="Goodwin L."/>
            <person name="Pitluck S."/>
            <person name="Liolios K."/>
            <person name="Ivanova N."/>
            <person name="Mavromatis K."/>
            <person name="Mikhailova N."/>
            <person name="Ovchinnikova G."/>
            <person name="Pati A."/>
            <person name="Chen A."/>
            <person name="Palaniappan K."/>
            <person name="Djao O.D."/>
            <person name="Land M."/>
            <person name="Hauser L."/>
            <person name="Chang Y.J."/>
            <person name="Jeffries C.D."/>
            <person name="Brettin T."/>
            <person name="Han C."/>
            <person name="Detter J.C."/>
            <person name="Rohde M."/>
            <person name="Goker M."/>
            <person name="Woyke T."/>
            <person name="Bristow J."/>
            <person name="Eisen J.A."/>
            <person name="Markowitz V."/>
            <person name="Hugenholtz P."/>
            <person name="Klenk H.P."/>
            <person name="Kyrpides N.C."/>
        </authorList>
    </citation>
    <scope>NUCLEOTIDE SEQUENCE [LARGE SCALE GENOMIC DNA]</scope>
    <source>
        <strain evidence="4">ATCC 19995 / DSM 43183 / JCM 3096 / KCTC 9072 / NBRC 15933 / NCIMB 10081 / Henssen B9</strain>
    </source>
</reference>
<gene>
    <name evidence="3" type="ordered locus">Tcur_1129</name>
</gene>
<dbReference type="PANTHER" id="PTHR11731">
    <property type="entry name" value="PROTEASE FAMILY S9B,C DIPEPTIDYL-PEPTIDASE IV-RELATED"/>
    <property type="match status" value="1"/>
</dbReference>
<dbReference type="SUPFAM" id="SSF53474">
    <property type="entry name" value="alpha/beta-Hydrolases"/>
    <property type="match status" value="1"/>
</dbReference>
<dbReference type="Pfam" id="PF07676">
    <property type="entry name" value="PD40"/>
    <property type="match status" value="1"/>
</dbReference>
<dbReference type="InterPro" id="IPR011659">
    <property type="entry name" value="WD40"/>
</dbReference>
<accession>D1A8L9</accession>
<evidence type="ECO:0000313" key="4">
    <source>
        <dbReference type="Proteomes" id="UP000001918"/>
    </source>
</evidence>
<dbReference type="GO" id="GO:0006508">
    <property type="term" value="P:proteolysis"/>
    <property type="evidence" value="ECO:0007669"/>
    <property type="project" value="InterPro"/>
</dbReference>
<dbReference type="eggNOG" id="COG1506">
    <property type="taxonomic scope" value="Bacteria"/>
</dbReference>
<dbReference type="AlphaFoldDB" id="D1A8L9"/>
<dbReference type="ESTHER" id="thecd-d1a8l9">
    <property type="family name" value="DPP4N_Peptidase_S9"/>
</dbReference>
<dbReference type="KEGG" id="tcu:Tcur_1129"/>
<evidence type="ECO:0000259" key="2">
    <source>
        <dbReference type="Pfam" id="PF00930"/>
    </source>
</evidence>
<dbReference type="SUPFAM" id="SSF82171">
    <property type="entry name" value="DPP6 N-terminal domain-like"/>
    <property type="match status" value="1"/>
</dbReference>
<dbReference type="Pfam" id="PF00930">
    <property type="entry name" value="DPPIV_N"/>
    <property type="match status" value="1"/>
</dbReference>
<dbReference type="HOGENOM" id="CLU_006105_2_1_11"/>
<dbReference type="InterPro" id="IPR029058">
    <property type="entry name" value="AB_hydrolase_fold"/>
</dbReference>
<dbReference type="PANTHER" id="PTHR11731:SF193">
    <property type="entry name" value="DIPEPTIDYL PEPTIDASE 9"/>
    <property type="match status" value="1"/>
</dbReference>
<dbReference type="EMBL" id="CP001738">
    <property type="protein sequence ID" value="ACY96714.1"/>
    <property type="molecule type" value="Genomic_DNA"/>
</dbReference>
<name>D1A8L9_THECD</name>